<dbReference type="GO" id="GO:0005975">
    <property type="term" value="P:carbohydrate metabolic process"/>
    <property type="evidence" value="ECO:0007669"/>
    <property type="project" value="InterPro"/>
</dbReference>
<protein>
    <recommendedName>
        <fullName evidence="2">NodB homology domain-containing protein</fullName>
    </recommendedName>
</protein>
<sequence>VNVPILVYHHVYRDDDPELAHTTGAGVVTATALRRQVMHLLDEGWRVVATGDLVDGLVAGTALPQRSACLHFDNGWLDTATVAAPILRECGVVAMCYPISDSITAASE</sequence>
<feature type="non-terminal residue" evidence="1">
    <location>
        <position position="108"/>
    </location>
</feature>
<evidence type="ECO:0000313" key="1">
    <source>
        <dbReference type="EMBL" id="SVE52439.1"/>
    </source>
</evidence>
<proteinExistence type="predicted"/>
<feature type="non-terminal residue" evidence="1">
    <location>
        <position position="1"/>
    </location>
</feature>
<accession>A0A383E774</accession>
<reference evidence="1" key="1">
    <citation type="submission" date="2018-05" db="EMBL/GenBank/DDBJ databases">
        <authorList>
            <person name="Lanie J.A."/>
            <person name="Ng W.-L."/>
            <person name="Kazmierczak K.M."/>
            <person name="Andrzejewski T.M."/>
            <person name="Davidsen T.M."/>
            <person name="Wayne K.J."/>
            <person name="Tettelin H."/>
            <person name="Glass J.I."/>
            <person name="Rusch D."/>
            <person name="Podicherti R."/>
            <person name="Tsui H.-C.T."/>
            <person name="Winkler M.E."/>
        </authorList>
    </citation>
    <scope>NUCLEOTIDE SEQUENCE</scope>
</reference>
<name>A0A383E774_9ZZZZ</name>
<dbReference type="EMBL" id="UINC01223302">
    <property type="protein sequence ID" value="SVE52439.1"/>
    <property type="molecule type" value="Genomic_DNA"/>
</dbReference>
<dbReference type="InterPro" id="IPR011330">
    <property type="entry name" value="Glyco_hydro/deAcase_b/a-brl"/>
</dbReference>
<gene>
    <name evidence="1" type="ORF">METZ01_LOCUS505293</name>
</gene>
<dbReference type="InterPro" id="IPR051398">
    <property type="entry name" value="Polysacch_Deacetylase"/>
</dbReference>
<dbReference type="PANTHER" id="PTHR34216">
    <property type="match status" value="1"/>
</dbReference>
<dbReference type="AlphaFoldDB" id="A0A383E774"/>
<organism evidence="1">
    <name type="scientific">marine metagenome</name>
    <dbReference type="NCBI Taxonomy" id="408172"/>
    <lineage>
        <taxon>unclassified sequences</taxon>
        <taxon>metagenomes</taxon>
        <taxon>ecological metagenomes</taxon>
    </lineage>
</organism>
<evidence type="ECO:0008006" key="2">
    <source>
        <dbReference type="Google" id="ProtNLM"/>
    </source>
</evidence>
<dbReference type="Gene3D" id="3.20.20.370">
    <property type="entry name" value="Glycoside hydrolase/deacetylase"/>
    <property type="match status" value="1"/>
</dbReference>
<dbReference type="PANTHER" id="PTHR34216:SF3">
    <property type="entry name" value="POLY-BETA-1,6-N-ACETYL-D-GLUCOSAMINE N-DEACETYLASE"/>
    <property type="match status" value="1"/>
</dbReference>
<dbReference type="SUPFAM" id="SSF88713">
    <property type="entry name" value="Glycoside hydrolase/deacetylase"/>
    <property type="match status" value="1"/>
</dbReference>